<feature type="domain" description="HPt" evidence="2">
    <location>
        <begin position="18"/>
        <end position="102"/>
    </location>
</feature>
<evidence type="ECO:0000256" key="1">
    <source>
        <dbReference type="ARBA" id="ARBA00023012"/>
    </source>
</evidence>
<comment type="caution">
    <text evidence="3">The sequence shown here is derived from an EMBL/GenBank/DDBJ whole genome shotgun (WGS) entry which is preliminary data.</text>
</comment>
<accession>A0ABX0PF44</accession>
<dbReference type="RefSeq" id="WP_166861621.1">
    <property type="nucleotide sequence ID" value="NZ_JAAQOM010000013.1"/>
</dbReference>
<name>A0ABX0PF44_9BURK</name>
<proteinExistence type="predicted"/>
<dbReference type="SUPFAM" id="SSF47226">
    <property type="entry name" value="Histidine-containing phosphotransfer domain, HPT domain"/>
    <property type="match status" value="1"/>
</dbReference>
<dbReference type="InterPro" id="IPR036641">
    <property type="entry name" value="HPT_dom_sf"/>
</dbReference>
<gene>
    <name evidence="3" type="ORF">HAV22_20485</name>
</gene>
<dbReference type="CDD" id="cd00088">
    <property type="entry name" value="HPT"/>
    <property type="match status" value="1"/>
</dbReference>
<organism evidence="3 4">
    <name type="scientific">Telluria antibiotica</name>
    <dbReference type="NCBI Taxonomy" id="2717319"/>
    <lineage>
        <taxon>Bacteria</taxon>
        <taxon>Pseudomonadati</taxon>
        <taxon>Pseudomonadota</taxon>
        <taxon>Betaproteobacteria</taxon>
        <taxon>Burkholderiales</taxon>
        <taxon>Oxalobacteraceae</taxon>
        <taxon>Telluria group</taxon>
        <taxon>Telluria</taxon>
    </lineage>
</organism>
<dbReference type="Proteomes" id="UP000716322">
    <property type="component" value="Unassembled WGS sequence"/>
</dbReference>
<keyword evidence="1" id="KW-0902">Two-component regulatory system</keyword>
<evidence type="ECO:0000313" key="3">
    <source>
        <dbReference type="EMBL" id="NIA56015.1"/>
    </source>
</evidence>
<dbReference type="Gene3D" id="1.20.120.160">
    <property type="entry name" value="HPT domain"/>
    <property type="match status" value="1"/>
</dbReference>
<dbReference type="EMBL" id="JAAQOM010000013">
    <property type="protein sequence ID" value="NIA56015.1"/>
    <property type="molecule type" value="Genomic_DNA"/>
</dbReference>
<protein>
    <recommendedName>
        <fullName evidence="2">HPt domain-containing protein</fullName>
    </recommendedName>
</protein>
<reference evidence="3 4" key="1">
    <citation type="submission" date="2020-03" db="EMBL/GenBank/DDBJ databases">
        <title>Genome sequence of strain Massilia sp. TW-1.</title>
        <authorList>
            <person name="Chaudhary D.K."/>
        </authorList>
    </citation>
    <scope>NUCLEOTIDE SEQUENCE [LARGE SCALE GENOMIC DNA]</scope>
    <source>
        <strain evidence="3 4">TW-1</strain>
    </source>
</reference>
<keyword evidence="4" id="KW-1185">Reference proteome</keyword>
<dbReference type="Pfam" id="PF01627">
    <property type="entry name" value="Hpt"/>
    <property type="match status" value="1"/>
</dbReference>
<dbReference type="InterPro" id="IPR008207">
    <property type="entry name" value="Sig_transdc_His_kin_Hpt_dom"/>
</dbReference>
<evidence type="ECO:0000259" key="2">
    <source>
        <dbReference type="Pfam" id="PF01627"/>
    </source>
</evidence>
<sequence>MSASADADFFARLAELNDKFAGSLPQTLGRLAAARNAFDTHRPPPALIEQLHAVLHTLAGSAATFGFRILGQQARMLEQRLRVLTTFDAVAPQEWEAWLSELDVFVAWGSVDPKAAYPNDETGA</sequence>
<evidence type="ECO:0000313" key="4">
    <source>
        <dbReference type="Proteomes" id="UP000716322"/>
    </source>
</evidence>